<dbReference type="SUPFAM" id="SSF56300">
    <property type="entry name" value="Metallo-dependent phosphatases"/>
    <property type="match status" value="1"/>
</dbReference>
<evidence type="ECO:0000313" key="4">
    <source>
        <dbReference type="Proteomes" id="UP000287352"/>
    </source>
</evidence>
<evidence type="ECO:0000313" key="3">
    <source>
        <dbReference type="EMBL" id="GCE11443.1"/>
    </source>
</evidence>
<dbReference type="InterPro" id="IPR024654">
    <property type="entry name" value="Calcineurin-like_PHP_lpxH"/>
</dbReference>
<dbReference type="CDD" id="cd00838">
    <property type="entry name" value="MPP_superfamily"/>
    <property type="match status" value="1"/>
</dbReference>
<accession>A0A401ZX78</accession>
<dbReference type="Proteomes" id="UP000287352">
    <property type="component" value="Unassembled WGS sequence"/>
</dbReference>
<comment type="similarity">
    <text evidence="1">Belongs to the metallophosphoesterase superfamily. YfcE family.</text>
</comment>
<feature type="domain" description="Calcineurin-like phosphoesterase" evidence="2">
    <location>
        <begin position="1"/>
        <end position="183"/>
    </location>
</feature>
<dbReference type="PANTHER" id="PTHR42850">
    <property type="entry name" value="METALLOPHOSPHOESTERASE"/>
    <property type="match status" value="1"/>
</dbReference>
<dbReference type="RefSeq" id="WP_161975309.1">
    <property type="nucleotide sequence ID" value="NZ_BIFR01000001.1"/>
</dbReference>
<comment type="caution">
    <text evidence="3">The sequence shown here is derived from an EMBL/GenBank/DDBJ whole genome shotgun (WGS) entry which is preliminary data.</text>
</comment>
<sequence>MRLALIADIHGNMTALETVLSDLHKRSVDQIICLGDVTAGGAQPREVLRSIQKLGCPVIMGNNDAWQINPRLTIKDNLIDAHNQDINLWCSQQYTESEKDFLRTFQATVNYPLPGGKNLLCYHGSPRSFRQFLNPITPNETLDEAFAGYTADIFAGGHTHFQMFRRYRDKLVINPGSVGMALNRAFPLDETRYTPWAEYAILTLEQDEEGVELRRIPFNLQAYHQAILASGLPHAEWLIDEWTPR</sequence>
<dbReference type="InterPro" id="IPR029052">
    <property type="entry name" value="Metallo-depent_PP-like"/>
</dbReference>
<dbReference type="PANTHER" id="PTHR42850:SF2">
    <property type="entry name" value="BLL5683 PROTEIN"/>
    <property type="match status" value="1"/>
</dbReference>
<keyword evidence="4" id="KW-1185">Reference proteome</keyword>
<name>A0A401ZX78_9CHLR</name>
<reference evidence="4" key="1">
    <citation type="submission" date="2018-12" db="EMBL/GenBank/DDBJ databases">
        <title>Tengunoibacter tsumagoiensis gen. nov., sp. nov., Dictyobacter kobayashii sp. nov., D. alpinus sp. nov., and D. joshuensis sp. nov. and description of Dictyobacteraceae fam. nov. within the order Ktedonobacterales isolated from Tengu-no-mugimeshi.</title>
        <authorList>
            <person name="Wang C.M."/>
            <person name="Zheng Y."/>
            <person name="Sakai Y."/>
            <person name="Toyoda A."/>
            <person name="Minakuchi Y."/>
            <person name="Abe K."/>
            <person name="Yokota A."/>
            <person name="Yabe S."/>
        </authorList>
    </citation>
    <scope>NUCLEOTIDE SEQUENCE [LARGE SCALE GENOMIC DNA]</scope>
    <source>
        <strain evidence="4">Uno3</strain>
    </source>
</reference>
<dbReference type="InterPro" id="IPR011152">
    <property type="entry name" value="Pesterase_MJ0912"/>
</dbReference>
<dbReference type="Gene3D" id="3.60.21.10">
    <property type="match status" value="1"/>
</dbReference>
<gene>
    <name evidence="3" type="ORF">KTT_13020</name>
</gene>
<evidence type="ECO:0000259" key="2">
    <source>
        <dbReference type="Pfam" id="PF12850"/>
    </source>
</evidence>
<dbReference type="EMBL" id="BIFR01000001">
    <property type="protein sequence ID" value="GCE11443.1"/>
    <property type="molecule type" value="Genomic_DNA"/>
</dbReference>
<dbReference type="AlphaFoldDB" id="A0A401ZX78"/>
<protein>
    <submittedName>
        <fullName evidence="3">Phosphoesterase</fullName>
    </submittedName>
</protein>
<dbReference type="PIRSF" id="PIRSF000883">
    <property type="entry name" value="Pesterase_MJ0912"/>
    <property type="match status" value="1"/>
</dbReference>
<organism evidence="3 4">
    <name type="scientific">Tengunoibacter tsumagoiensis</name>
    <dbReference type="NCBI Taxonomy" id="2014871"/>
    <lineage>
        <taxon>Bacteria</taxon>
        <taxon>Bacillati</taxon>
        <taxon>Chloroflexota</taxon>
        <taxon>Ktedonobacteria</taxon>
        <taxon>Ktedonobacterales</taxon>
        <taxon>Dictyobacteraceae</taxon>
        <taxon>Tengunoibacter</taxon>
    </lineage>
</organism>
<dbReference type="InterPro" id="IPR050126">
    <property type="entry name" value="Ap4A_hydrolase"/>
</dbReference>
<dbReference type="GO" id="GO:0005737">
    <property type="term" value="C:cytoplasm"/>
    <property type="evidence" value="ECO:0007669"/>
    <property type="project" value="TreeGrafter"/>
</dbReference>
<proteinExistence type="inferred from homology"/>
<evidence type="ECO:0000256" key="1">
    <source>
        <dbReference type="ARBA" id="ARBA00008950"/>
    </source>
</evidence>
<dbReference type="Pfam" id="PF12850">
    <property type="entry name" value="Metallophos_2"/>
    <property type="match status" value="1"/>
</dbReference>
<dbReference type="GO" id="GO:0016791">
    <property type="term" value="F:phosphatase activity"/>
    <property type="evidence" value="ECO:0007669"/>
    <property type="project" value="TreeGrafter"/>
</dbReference>